<reference evidence="2" key="1">
    <citation type="submission" date="2018-06" db="EMBL/GenBank/DDBJ databases">
        <authorList>
            <person name="Zhirakovskaya E."/>
        </authorList>
    </citation>
    <scope>NUCLEOTIDE SEQUENCE</scope>
</reference>
<evidence type="ECO:0000313" key="2">
    <source>
        <dbReference type="EMBL" id="VAW76245.1"/>
    </source>
</evidence>
<dbReference type="InterPro" id="IPR012902">
    <property type="entry name" value="N_methyl_site"/>
</dbReference>
<feature type="transmembrane region" description="Helical" evidence="1">
    <location>
        <begin position="12"/>
        <end position="32"/>
    </location>
</feature>
<accession>A0A3B0Y635</accession>
<evidence type="ECO:0008006" key="3">
    <source>
        <dbReference type="Google" id="ProtNLM"/>
    </source>
</evidence>
<dbReference type="EMBL" id="UOFN01000056">
    <property type="protein sequence ID" value="VAW76245.1"/>
    <property type="molecule type" value="Genomic_DNA"/>
</dbReference>
<dbReference type="SUPFAM" id="SSF54523">
    <property type="entry name" value="Pili subunits"/>
    <property type="match status" value="1"/>
</dbReference>
<sequence length="175" mass="19563">MMHQRTTGFTLLEMVVTIATLSILAMLVTPYLSLSVRAYNDNAVESKILGELRYASERIARELRELRRNPTPPPSDFDIATPFASNRIIFFRNDGERVTIDGTAPLLNISYQSLQADTLFPLSTSLQSLGFTYLQSDEAPALSGSDLAYITFEIQLVANGQTYRQRSRVALRAQP</sequence>
<organism evidence="2">
    <name type="scientific">hydrothermal vent metagenome</name>
    <dbReference type="NCBI Taxonomy" id="652676"/>
    <lineage>
        <taxon>unclassified sequences</taxon>
        <taxon>metagenomes</taxon>
        <taxon>ecological metagenomes</taxon>
    </lineage>
</organism>
<keyword evidence="1" id="KW-0472">Membrane</keyword>
<name>A0A3B0Y635_9ZZZZ</name>
<protein>
    <recommendedName>
        <fullName evidence="3">Prepilin-type N-terminal cleavage/methylation domain-containing protein</fullName>
    </recommendedName>
</protein>
<proteinExistence type="predicted"/>
<dbReference type="PROSITE" id="PS00409">
    <property type="entry name" value="PROKAR_NTER_METHYL"/>
    <property type="match status" value="1"/>
</dbReference>
<dbReference type="InterPro" id="IPR045584">
    <property type="entry name" value="Pilin-like"/>
</dbReference>
<evidence type="ECO:0000256" key="1">
    <source>
        <dbReference type="SAM" id="Phobius"/>
    </source>
</evidence>
<dbReference type="NCBIfam" id="TIGR02532">
    <property type="entry name" value="IV_pilin_GFxxxE"/>
    <property type="match status" value="1"/>
</dbReference>
<keyword evidence="1" id="KW-0812">Transmembrane</keyword>
<keyword evidence="1" id="KW-1133">Transmembrane helix</keyword>
<dbReference type="AlphaFoldDB" id="A0A3B0Y635"/>
<gene>
    <name evidence="2" type="ORF">MNBD_GAMMA15-1601</name>
</gene>